<comment type="caution">
    <text evidence="11">The sequence shown here is derived from an EMBL/GenBank/DDBJ whole genome shotgun (WGS) entry which is preliminary data.</text>
</comment>
<feature type="transmembrane region" description="Helical" evidence="9">
    <location>
        <begin position="93"/>
        <end position="113"/>
    </location>
</feature>
<dbReference type="Proteomes" id="UP001596422">
    <property type="component" value="Unassembled WGS sequence"/>
</dbReference>
<evidence type="ECO:0000259" key="10">
    <source>
        <dbReference type="Pfam" id="PF04290"/>
    </source>
</evidence>
<accession>A0ABW2A1M5</accession>
<dbReference type="EMBL" id="JBHSWE010000001">
    <property type="protein sequence ID" value="MFC6671286.1"/>
    <property type="molecule type" value="Genomic_DNA"/>
</dbReference>
<evidence type="ECO:0000256" key="1">
    <source>
        <dbReference type="ARBA" id="ARBA00004429"/>
    </source>
</evidence>
<evidence type="ECO:0000256" key="5">
    <source>
        <dbReference type="ARBA" id="ARBA00022692"/>
    </source>
</evidence>
<keyword evidence="12" id="KW-1185">Reference proteome</keyword>
<evidence type="ECO:0000256" key="4">
    <source>
        <dbReference type="ARBA" id="ARBA00022519"/>
    </source>
</evidence>
<gene>
    <name evidence="11" type="ORF">ACFQDL_15285</name>
</gene>
<dbReference type="PANTHER" id="PTHR35011:SF2">
    <property type="entry name" value="2,3-DIKETO-L-GULONATE TRAP TRANSPORTER SMALL PERMEASE PROTEIN YIAM"/>
    <property type="match status" value="1"/>
</dbReference>
<dbReference type="Pfam" id="PF04290">
    <property type="entry name" value="DctQ"/>
    <property type="match status" value="1"/>
</dbReference>
<dbReference type="PANTHER" id="PTHR35011">
    <property type="entry name" value="2,3-DIKETO-L-GULONATE TRAP TRANSPORTER SMALL PERMEASE PROTEIN YIAM"/>
    <property type="match status" value="1"/>
</dbReference>
<protein>
    <recommendedName>
        <fullName evidence="9">TRAP transporter small permease protein</fullName>
    </recommendedName>
</protein>
<evidence type="ECO:0000313" key="11">
    <source>
        <dbReference type="EMBL" id="MFC6671286.1"/>
    </source>
</evidence>
<keyword evidence="6 9" id="KW-1133">Transmembrane helix</keyword>
<keyword evidence="7 9" id="KW-0472">Membrane</keyword>
<sequence>MHALLRGLDRVDGWISRFEAWCLSASILLMALNTVVNVFGRYLFSQSLYFSEELNQILMVIVTFMGLGYVTRTGRHIRMSAFYDLLNDRRKKALMLVITFSTALTLFLLSYYACLYVAKVAQRGMITAALQIPVYWTLLVVPLGLFIGGLQYGLAFIKNLQSRDIFLSFSALDVYDETSAAGEVSP</sequence>
<comment type="similarity">
    <text evidence="8 9">Belongs to the TRAP transporter small permease family.</text>
</comment>
<comment type="subunit">
    <text evidence="9">The complex comprises the extracytoplasmic solute receptor protein and the two transmembrane proteins.</text>
</comment>
<keyword evidence="5 9" id="KW-0812">Transmembrane</keyword>
<dbReference type="RefSeq" id="WP_379909799.1">
    <property type="nucleotide sequence ID" value="NZ_JBHSWE010000001.1"/>
</dbReference>
<comment type="subcellular location">
    <subcellularLocation>
        <location evidence="1 9">Cell inner membrane</location>
        <topology evidence="1 9">Multi-pass membrane protein</topology>
    </subcellularLocation>
</comment>
<comment type="function">
    <text evidence="9">Part of the tripartite ATP-independent periplasmic (TRAP) transport system.</text>
</comment>
<evidence type="ECO:0000256" key="9">
    <source>
        <dbReference type="RuleBase" id="RU369079"/>
    </source>
</evidence>
<feature type="domain" description="Tripartite ATP-independent periplasmic transporters DctQ component" evidence="10">
    <location>
        <begin position="30"/>
        <end position="160"/>
    </location>
</feature>
<organism evidence="11 12">
    <name type="scientific">Marinobacterium aestuariivivens</name>
    <dbReference type="NCBI Taxonomy" id="1698799"/>
    <lineage>
        <taxon>Bacteria</taxon>
        <taxon>Pseudomonadati</taxon>
        <taxon>Pseudomonadota</taxon>
        <taxon>Gammaproteobacteria</taxon>
        <taxon>Oceanospirillales</taxon>
        <taxon>Oceanospirillaceae</taxon>
        <taxon>Marinobacterium</taxon>
    </lineage>
</organism>
<keyword evidence="3" id="KW-1003">Cell membrane</keyword>
<feature type="transmembrane region" description="Helical" evidence="9">
    <location>
        <begin position="133"/>
        <end position="157"/>
    </location>
</feature>
<proteinExistence type="inferred from homology"/>
<evidence type="ECO:0000256" key="8">
    <source>
        <dbReference type="ARBA" id="ARBA00038436"/>
    </source>
</evidence>
<evidence type="ECO:0000256" key="6">
    <source>
        <dbReference type="ARBA" id="ARBA00022989"/>
    </source>
</evidence>
<dbReference type="InterPro" id="IPR007387">
    <property type="entry name" value="TRAP_DctQ"/>
</dbReference>
<feature type="transmembrane region" description="Helical" evidence="9">
    <location>
        <begin position="56"/>
        <end position="72"/>
    </location>
</feature>
<reference evidence="12" key="1">
    <citation type="journal article" date="2019" name="Int. J. Syst. Evol. Microbiol.">
        <title>The Global Catalogue of Microorganisms (GCM) 10K type strain sequencing project: providing services to taxonomists for standard genome sequencing and annotation.</title>
        <authorList>
            <consortium name="The Broad Institute Genomics Platform"/>
            <consortium name="The Broad Institute Genome Sequencing Center for Infectious Disease"/>
            <person name="Wu L."/>
            <person name="Ma J."/>
        </authorList>
    </citation>
    <scope>NUCLEOTIDE SEQUENCE [LARGE SCALE GENOMIC DNA]</scope>
    <source>
        <strain evidence="12">NBRC 111756</strain>
    </source>
</reference>
<name>A0ABW2A1M5_9GAMM</name>
<keyword evidence="2 9" id="KW-0813">Transport</keyword>
<keyword evidence="4 9" id="KW-0997">Cell inner membrane</keyword>
<dbReference type="InterPro" id="IPR055348">
    <property type="entry name" value="DctQ"/>
</dbReference>
<evidence type="ECO:0000256" key="3">
    <source>
        <dbReference type="ARBA" id="ARBA00022475"/>
    </source>
</evidence>
<evidence type="ECO:0000313" key="12">
    <source>
        <dbReference type="Proteomes" id="UP001596422"/>
    </source>
</evidence>
<feature type="transmembrane region" description="Helical" evidence="9">
    <location>
        <begin position="21"/>
        <end position="44"/>
    </location>
</feature>
<evidence type="ECO:0000256" key="2">
    <source>
        <dbReference type="ARBA" id="ARBA00022448"/>
    </source>
</evidence>
<evidence type="ECO:0000256" key="7">
    <source>
        <dbReference type="ARBA" id="ARBA00023136"/>
    </source>
</evidence>